<protein>
    <submittedName>
        <fullName evidence="1">Uncharacterized protein</fullName>
    </submittedName>
</protein>
<proteinExistence type="predicted"/>
<dbReference type="AlphaFoldDB" id="A0A0E9SG72"/>
<reference evidence="1" key="2">
    <citation type="journal article" date="2015" name="Fish Shellfish Immunol.">
        <title>Early steps in the European eel (Anguilla anguilla)-Vibrio vulnificus interaction in the gills: Role of the RtxA13 toxin.</title>
        <authorList>
            <person name="Callol A."/>
            <person name="Pajuelo D."/>
            <person name="Ebbesson L."/>
            <person name="Teles M."/>
            <person name="MacKenzie S."/>
            <person name="Amaro C."/>
        </authorList>
    </citation>
    <scope>NUCLEOTIDE SEQUENCE</scope>
</reference>
<accession>A0A0E9SG72</accession>
<reference evidence="1" key="1">
    <citation type="submission" date="2014-11" db="EMBL/GenBank/DDBJ databases">
        <authorList>
            <person name="Amaro Gonzalez C."/>
        </authorList>
    </citation>
    <scope>NUCLEOTIDE SEQUENCE</scope>
</reference>
<evidence type="ECO:0000313" key="1">
    <source>
        <dbReference type="EMBL" id="JAH39503.1"/>
    </source>
</evidence>
<dbReference type="EMBL" id="GBXM01069074">
    <property type="protein sequence ID" value="JAH39503.1"/>
    <property type="molecule type" value="Transcribed_RNA"/>
</dbReference>
<organism evidence="1">
    <name type="scientific">Anguilla anguilla</name>
    <name type="common">European freshwater eel</name>
    <name type="synonym">Muraena anguilla</name>
    <dbReference type="NCBI Taxonomy" id="7936"/>
    <lineage>
        <taxon>Eukaryota</taxon>
        <taxon>Metazoa</taxon>
        <taxon>Chordata</taxon>
        <taxon>Craniata</taxon>
        <taxon>Vertebrata</taxon>
        <taxon>Euteleostomi</taxon>
        <taxon>Actinopterygii</taxon>
        <taxon>Neopterygii</taxon>
        <taxon>Teleostei</taxon>
        <taxon>Anguilliformes</taxon>
        <taxon>Anguillidae</taxon>
        <taxon>Anguilla</taxon>
    </lineage>
</organism>
<name>A0A0E9SG72_ANGAN</name>
<sequence length="28" mass="3015">MSSGHLRYFGIHSCWHLISSGHVSSAAS</sequence>